<dbReference type="EMBL" id="JAAMPC010000004">
    <property type="protein sequence ID" value="KAG2314863.1"/>
    <property type="molecule type" value="Genomic_DNA"/>
</dbReference>
<gene>
    <name evidence="2" type="ORF">Bca52824_017985</name>
</gene>
<comment type="caution">
    <text evidence="2">The sequence shown here is derived from an EMBL/GenBank/DDBJ whole genome shotgun (WGS) entry which is preliminary data.</text>
</comment>
<accession>A0A8X7VPM2</accession>
<feature type="compositionally biased region" description="Basic and acidic residues" evidence="1">
    <location>
        <begin position="24"/>
        <end position="37"/>
    </location>
</feature>
<feature type="region of interest" description="Disordered" evidence="1">
    <location>
        <begin position="24"/>
        <end position="60"/>
    </location>
</feature>
<name>A0A8X7VPM2_BRACI</name>
<organism evidence="2 3">
    <name type="scientific">Brassica carinata</name>
    <name type="common">Ethiopian mustard</name>
    <name type="synonym">Abyssinian cabbage</name>
    <dbReference type="NCBI Taxonomy" id="52824"/>
    <lineage>
        <taxon>Eukaryota</taxon>
        <taxon>Viridiplantae</taxon>
        <taxon>Streptophyta</taxon>
        <taxon>Embryophyta</taxon>
        <taxon>Tracheophyta</taxon>
        <taxon>Spermatophyta</taxon>
        <taxon>Magnoliopsida</taxon>
        <taxon>eudicotyledons</taxon>
        <taxon>Gunneridae</taxon>
        <taxon>Pentapetalae</taxon>
        <taxon>rosids</taxon>
        <taxon>malvids</taxon>
        <taxon>Brassicales</taxon>
        <taxon>Brassicaceae</taxon>
        <taxon>Brassiceae</taxon>
        <taxon>Brassica</taxon>
    </lineage>
</organism>
<sequence>MNSLWHLGWQDRWKAAVIHGGKENRRSLMRNSPEKTKYVASSHTKKQFQSRSVGVKENRK</sequence>
<evidence type="ECO:0000256" key="1">
    <source>
        <dbReference type="SAM" id="MobiDB-lite"/>
    </source>
</evidence>
<evidence type="ECO:0000313" key="3">
    <source>
        <dbReference type="Proteomes" id="UP000886595"/>
    </source>
</evidence>
<keyword evidence="3" id="KW-1185">Reference proteome</keyword>
<dbReference type="Proteomes" id="UP000886595">
    <property type="component" value="Unassembled WGS sequence"/>
</dbReference>
<reference evidence="2 3" key="1">
    <citation type="submission" date="2020-02" db="EMBL/GenBank/DDBJ databases">
        <authorList>
            <person name="Ma Q."/>
            <person name="Huang Y."/>
            <person name="Song X."/>
            <person name="Pei D."/>
        </authorList>
    </citation>
    <scope>NUCLEOTIDE SEQUENCE [LARGE SCALE GENOMIC DNA]</scope>
    <source>
        <strain evidence="2">Sxm20200214</strain>
        <tissue evidence="2">Leaf</tissue>
    </source>
</reference>
<dbReference type="AlphaFoldDB" id="A0A8X7VPM2"/>
<proteinExistence type="predicted"/>
<evidence type="ECO:0000313" key="2">
    <source>
        <dbReference type="EMBL" id="KAG2314863.1"/>
    </source>
</evidence>
<protein>
    <submittedName>
        <fullName evidence="2">Uncharacterized protein</fullName>
    </submittedName>
</protein>